<reference evidence="1" key="1">
    <citation type="journal article" date="2023" name="Science">
        <title>Genome structures resolve the early diversification of teleost fishes.</title>
        <authorList>
            <person name="Parey E."/>
            <person name="Louis A."/>
            <person name="Montfort J."/>
            <person name="Bouchez O."/>
            <person name="Roques C."/>
            <person name="Iampietro C."/>
            <person name="Lluch J."/>
            <person name="Castinel A."/>
            <person name="Donnadieu C."/>
            <person name="Desvignes T."/>
            <person name="Floi Bucao C."/>
            <person name="Jouanno E."/>
            <person name="Wen M."/>
            <person name="Mejri S."/>
            <person name="Dirks R."/>
            <person name="Jansen H."/>
            <person name="Henkel C."/>
            <person name="Chen W.J."/>
            <person name="Zahm M."/>
            <person name="Cabau C."/>
            <person name="Klopp C."/>
            <person name="Thompson A.W."/>
            <person name="Robinson-Rechavi M."/>
            <person name="Braasch I."/>
            <person name="Lecointre G."/>
            <person name="Bobe J."/>
            <person name="Postlethwait J.H."/>
            <person name="Berthelot C."/>
            <person name="Roest Crollius H."/>
            <person name="Guiguen Y."/>
        </authorList>
    </citation>
    <scope>NUCLEOTIDE SEQUENCE</scope>
    <source>
        <strain evidence="1">NC1722</strain>
    </source>
</reference>
<keyword evidence="2" id="KW-1185">Reference proteome</keyword>
<gene>
    <name evidence="1" type="ORF">AAFF_G00427040</name>
</gene>
<accession>A0AAD7S9H4</accession>
<sequence length="74" mass="8012">MTVECFHVAGTIAVSSTGTAVGTLSPVGPHRISGSAHIFRQAQELYSLVPPLTSRCHWWIWESVFGSGTKRTGR</sequence>
<dbReference type="AlphaFoldDB" id="A0AAD7S9H4"/>
<evidence type="ECO:0000313" key="2">
    <source>
        <dbReference type="Proteomes" id="UP001221898"/>
    </source>
</evidence>
<name>A0AAD7S9H4_9TELE</name>
<proteinExistence type="predicted"/>
<protein>
    <submittedName>
        <fullName evidence="1">Uncharacterized protein</fullName>
    </submittedName>
</protein>
<dbReference type="Proteomes" id="UP001221898">
    <property type="component" value="Unassembled WGS sequence"/>
</dbReference>
<dbReference type="EMBL" id="JAINUG010000090">
    <property type="protein sequence ID" value="KAJ8398449.1"/>
    <property type="molecule type" value="Genomic_DNA"/>
</dbReference>
<evidence type="ECO:0000313" key="1">
    <source>
        <dbReference type="EMBL" id="KAJ8398449.1"/>
    </source>
</evidence>
<comment type="caution">
    <text evidence="1">The sequence shown here is derived from an EMBL/GenBank/DDBJ whole genome shotgun (WGS) entry which is preliminary data.</text>
</comment>
<organism evidence="1 2">
    <name type="scientific">Aldrovandia affinis</name>
    <dbReference type="NCBI Taxonomy" id="143900"/>
    <lineage>
        <taxon>Eukaryota</taxon>
        <taxon>Metazoa</taxon>
        <taxon>Chordata</taxon>
        <taxon>Craniata</taxon>
        <taxon>Vertebrata</taxon>
        <taxon>Euteleostomi</taxon>
        <taxon>Actinopterygii</taxon>
        <taxon>Neopterygii</taxon>
        <taxon>Teleostei</taxon>
        <taxon>Notacanthiformes</taxon>
        <taxon>Halosauridae</taxon>
        <taxon>Aldrovandia</taxon>
    </lineage>
</organism>